<dbReference type="RefSeq" id="WP_061969712.1">
    <property type="nucleotide sequence ID" value="NZ_FMAV01000001.1"/>
</dbReference>
<gene>
    <name evidence="1" type="ORF">AS030_06635</name>
</gene>
<dbReference type="EMBL" id="LNQN01000001">
    <property type="protein sequence ID" value="KSU85187.1"/>
    <property type="molecule type" value="Genomic_DNA"/>
</dbReference>
<evidence type="ECO:0000313" key="1">
    <source>
        <dbReference type="EMBL" id="KSU85187.1"/>
    </source>
</evidence>
<dbReference type="OrthoDB" id="67041at2"/>
<comment type="caution">
    <text evidence="1">The sequence shown here is derived from an EMBL/GenBank/DDBJ whole genome shotgun (WGS) entry which is preliminary data.</text>
</comment>
<dbReference type="Proteomes" id="UP000054099">
    <property type="component" value="Unassembled WGS sequence"/>
</dbReference>
<proteinExistence type="predicted"/>
<reference evidence="1 2" key="1">
    <citation type="journal article" date="2014" name="Antonie Van Leeuwenhoek">
        <title>Fictibacillus enclensis sp. nov., isolated from marine sediment.</title>
        <authorList>
            <person name="Dastager S.G."/>
            <person name="Mawlankar R."/>
            <person name="Srinivasan K."/>
            <person name="Tang S.K."/>
            <person name="Lee J.C."/>
            <person name="Ramana V.V."/>
            <person name="Shouche Y.S."/>
        </authorList>
    </citation>
    <scope>NUCLEOTIDE SEQUENCE [LARGE SCALE GENOMIC DNA]</scope>
    <source>
        <strain evidence="1 2">NIO-1003</strain>
    </source>
</reference>
<dbReference type="AlphaFoldDB" id="A0A0V8JDR8"/>
<sequence length="164" mass="18932">MLNPLEASVKKLIKEAFEGPPIPIKESWFTNTEPNSGIFGALNGVSAEEASISVYDVTLAAHVDHLRYHMWGTNELLTTGTYPKMNWGKSWEINVVNELQWNRIQQELRDEYFRIVEAFEFISWNEYLANEIIGSLAHSTYHLGAIRQILKVIKRRETSHNRTN</sequence>
<name>A0A0V8JDR8_9BACL</name>
<evidence type="ECO:0008006" key="3">
    <source>
        <dbReference type="Google" id="ProtNLM"/>
    </source>
</evidence>
<keyword evidence="2" id="KW-1185">Reference proteome</keyword>
<evidence type="ECO:0000313" key="2">
    <source>
        <dbReference type="Proteomes" id="UP000054099"/>
    </source>
</evidence>
<organism evidence="1 2">
    <name type="scientific">Fictibacillus enclensis</name>
    <dbReference type="NCBI Taxonomy" id="1017270"/>
    <lineage>
        <taxon>Bacteria</taxon>
        <taxon>Bacillati</taxon>
        <taxon>Bacillota</taxon>
        <taxon>Bacilli</taxon>
        <taxon>Bacillales</taxon>
        <taxon>Fictibacillaceae</taxon>
        <taxon>Fictibacillus</taxon>
    </lineage>
</organism>
<accession>A0A0V8JDR8</accession>
<protein>
    <recommendedName>
        <fullName evidence="3">DinB-like domain-containing protein</fullName>
    </recommendedName>
</protein>